<name>A0AA41PXJ3_9ACTN</name>
<dbReference type="AlphaFoldDB" id="A0AA41PXJ3"/>
<reference evidence="3" key="1">
    <citation type="submission" date="2022-01" db="EMBL/GenBank/DDBJ databases">
        <title>Genome-Based Taxonomic Classification of the Phylum Actinobacteria.</title>
        <authorList>
            <person name="Gao Y."/>
        </authorList>
    </citation>
    <scope>NUCLEOTIDE SEQUENCE</scope>
    <source>
        <strain evidence="3">KLBMP 8922</strain>
    </source>
</reference>
<accession>A0AA41PXJ3</accession>
<sequence length="291" mass="32492">MGFPSDISDLGVVDLLMGLPNRDRRWWATAMAGTLRDEDSRSGMTHPAGYMFKALPEVERSATSSDDLLHEMDRFGIEKALIPVSFDDADTVEAVRRHPDRLLGSFQVDPTNIMEGVRALRRAREEAGVVAASFFPCGCTPPVPVDDRLAYPLYAACIDLGLPVFVNAGIPGPRVPATAQDVMRFDQVCYDFPELTVVMRHGGEPWCDLAVKLMLKWPGLHWSSSAFAPKHYPREIVDYANTRGADKIMYAGYFPYGLTLDRIFAELPNVPFKDEVWPKFLRTNALRVLGL</sequence>
<dbReference type="RefSeq" id="WP_235051679.1">
    <property type="nucleotide sequence ID" value="NZ_JAKFHA010000004.1"/>
</dbReference>
<dbReference type="EMBL" id="JAKFHA010000004">
    <property type="protein sequence ID" value="MCF2527531.1"/>
    <property type="molecule type" value="Genomic_DNA"/>
</dbReference>
<dbReference type="InterPro" id="IPR032465">
    <property type="entry name" value="ACMSD"/>
</dbReference>
<dbReference type="SUPFAM" id="SSF51556">
    <property type="entry name" value="Metallo-dependent hydrolases"/>
    <property type="match status" value="1"/>
</dbReference>
<evidence type="ECO:0000256" key="1">
    <source>
        <dbReference type="ARBA" id="ARBA00023239"/>
    </source>
</evidence>
<evidence type="ECO:0000313" key="4">
    <source>
        <dbReference type="Proteomes" id="UP001165378"/>
    </source>
</evidence>
<dbReference type="PANTHER" id="PTHR21240">
    <property type="entry name" value="2-AMINO-3-CARBOXYLMUCONATE-6-SEMIALDEHYDE DECARBOXYLASE"/>
    <property type="match status" value="1"/>
</dbReference>
<comment type="caution">
    <text evidence="3">The sequence shown here is derived from an EMBL/GenBank/DDBJ whole genome shotgun (WGS) entry which is preliminary data.</text>
</comment>
<dbReference type="Proteomes" id="UP001165378">
    <property type="component" value="Unassembled WGS sequence"/>
</dbReference>
<dbReference type="PANTHER" id="PTHR21240:SF19">
    <property type="entry name" value="CATALYTIC_ HYDROLASE"/>
    <property type="match status" value="1"/>
</dbReference>
<dbReference type="GO" id="GO:0016787">
    <property type="term" value="F:hydrolase activity"/>
    <property type="evidence" value="ECO:0007669"/>
    <property type="project" value="InterPro"/>
</dbReference>
<keyword evidence="1" id="KW-0456">Lyase</keyword>
<gene>
    <name evidence="3" type="ORF">LZ495_09935</name>
</gene>
<protein>
    <submittedName>
        <fullName evidence="3">Amidohydrolase family protein</fullName>
    </submittedName>
</protein>
<keyword evidence="4" id="KW-1185">Reference proteome</keyword>
<dbReference type="Gene3D" id="3.20.20.140">
    <property type="entry name" value="Metal-dependent hydrolases"/>
    <property type="match status" value="1"/>
</dbReference>
<dbReference type="GO" id="GO:0016831">
    <property type="term" value="F:carboxy-lyase activity"/>
    <property type="evidence" value="ECO:0007669"/>
    <property type="project" value="InterPro"/>
</dbReference>
<feature type="domain" description="Amidohydrolase-related" evidence="2">
    <location>
        <begin position="84"/>
        <end position="291"/>
    </location>
</feature>
<proteinExistence type="predicted"/>
<evidence type="ECO:0000259" key="2">
    <source>
        <dbReference type="Pfam" id="PF04909"/>
    </source>
</evidence>
<dbReference type="Pfam" id="PF04909">
    <property type="entry name" value="Amidohydro_2"/>
    <property type="match status" value="1"/>
</dbReference>
<dbReference type="InterPro" id="IPR006680">
    <property type="entry name" value="Amidohydro-rel"/>
</dbReference>
<dbReference type="InterPro" id="IPR032466">
    <property type="entry name" value="Metal_Hydrolase"/>
</dbReference>
<organism evidence="3 4">
    <name type="scientific">Yinghuangia soli</name>
    <dbReference type="NCBI Taxonomy" id="2908204"/>
    <lineage>
        <taxon>Bacteria</taxon>
        <taxon>Bacillati</taxon>
        <taxon>Actinomycetota</taxon>
        <taxon>Actinomycetes</taxon>
        <taxon>Kitasatosporales</taxon>
        <taxon>Streptomycetaceae</taxon>
        <taxon>Yinghuangia</taxon>
    </lineage>
</organism>
<evidence type="ECO:0000313" key="3">
    <source>
        <dbReference type="EMBL" id="MCF2527531.1"/>
    </source>
</evidence>